<organism evidence="1">
    <name type="scientific">Pleomorphic virus ThalV2</name>
    <dbReference type="NCBI Taxonomy" id="3115753"/>
    <lineage>
        <taxon>Viruses</taxon>
        <taxon>Monodnaviria</taxon>
        <taxon>Trapavirae</taxon>
        <taxon>Saleviricota</taxon>
        <taxon>Huolimaviricetes</taxon>
        <taxon>Haloruvirales</taxon>
        <taxon>Pleolipoviridae</taxon>
    </lineage>
</organism>
<gene>
    <name evidence="1" type="ORF">ThalV2_gp11</name>
</gene>
<sequence length="32" mass="3737">MSFEVRLSDVSVTEVRVKEAMKELDIDWTLLP</sequence>
<accession>A0AAT9JGZ0</accession>
<proteinExistence type="predicted"/>
<name>A0AAT9JGZ0_9VIRU</name>
<protein>
    <submittedName>
        <fullName evidence="1">Uncharacterized protein</fullName>
    </submittedName>
</protein>
<reference evidence="1" key="1">
    <citation type="journal article" date="2024" name="ISME J.">
        <title>Pleomorphic viruses establish stable relationship with marine hyperthermophilic archaea.</title>
        <authorList>
            <person name="Baquero D.P."/>
            <person name="Bignon E.A."/>
            <person name="Krupovic M."/>
        </authorList>
    </citation>
    <scope>NUCLEOTIDE SEQUENCE</scope>
</reference>
<evidence type="ECO:0000313" key="1">
    <source>
        <dbReference type="EMBL" id="DBA54679.1"/>
    </source>
</evidence>
<dbReference type="EMBL" id="BK065158">
    <property type="protein sequence ID" value="DBA54679.1"/>
    <property type="molecule type" value="Genomic_DNA"/>
</dbReference>